<dbReference type="InterPro" id="IPR001907">
    <property type="entry name" value="ClpP"/>
</dbReference>
<dbReference type="GO" id="GO:0004252">
    <property type="term" value="F:serine-type endopeptidase activity"/>
    <property type="evidence" value="ECO:0007669"/>
    <property type="project" value="InterPro"/>
</dbReference>
<evidence type="ECO:0000256" key="2">
    <source>
        <dbReference type="RuleBase" id="RU003567"/>
    </source>
</evidence>
<dbReference type="EMBL" id="MHTX01000047">
    <property type="protein sequence ID" value="OHA66990.1"/>
    <property type="molecule type" value="Genomic_DNA"/>
</dbReference>
<organism evidence="3 4">
    <name type="scientific">Candidatus Wildermuthbacteria bacterium RIFCSPHIGHO2_02_FULL_47_17</name>
    <dbReference type="NCBI Taxonomy" id="1802452"/>
    <lineage>
        <taxon>Bacteria</taxon>
        <taxon>Candidatus Wildermuthiibacteriota</taxon>
    </lineage>
</organism>
<dbReference type="PRINTS" id="PR00127">
    <property type="entry name" value="CLPPROTEASEP"/>
</dbReference>
<dbReference type="SUPFAM" id="SSF52096">
    <property type="entry name" value="ClpP/crotonase"/>
    <property type="match status" value="1"/>
</dbReference>
<dbReference type="GO" id="GO:0004176">
    <property type="term" value="F:ATP-dependent peptidase activity"/>
    <property type="evidence" value="ECO:0007669"/>
    <property type="project" value="InterPro"/>
</dbReference>
<dbReference type="PANTHER" id="PTHR10381">
    <property type="entry name" value="ATP-DEPENDENT CLP PROTEASE PROTEOLYTIC SUBUNIT"/>
    <property type="match status" value="1"/>
</dbReference>
<dbReference type="AlphaFoldDB" id="A0A1G2R2C6"/>
<dbReference type="Pfam" id="PF00574">
    <property type="entry name" value="CLP_protease"/>
    <property type="match status" value="1"/>
</dbReference>
<evidence type="ECO:0000256" key="1">
    <source>
        <dbReference type="ARBA" id="ARBA00007039"/>
    </source>
</evidence>
<comment type="similarity">
    <text evidence="1 2">Belongs to the peptidase S14 family.</text>
</comment>
<proteinExistence type="inferred from homology"/>
<evidence type="ECO:0000313" key="4">
    <source>
        <dbReference type="Proteomes" id="UP000179258"/>
    </source>
</evidence>
<dbReference type="InterPro" id="IPR029045">
    <property type="entry name" value="ClpP/crotonase-like_dom_sf"/>
</dbReference>
<gene>
    <name evidence="3" type="ORF">A3D59_01530</name>
</gene>
<sequence>MFPRKYGVGNNQLMSSAEVLMENRVLCLTGIIGMNAIEMAQNLRFLAQKSRDPIKIEIISPGGDAFAGFALYDIISALNQSGIPIYTVGHAAYSMAALILAVGAPGHRYIYPKGTVMLHAASVGAAGMVSEADLKILRKNDAILVDIIAELCQKKAKTRKELHKRMVENGEEFWFDAAEAKKFGLVDYIVTPDIDRELFGNLVLPSWDSVKETS</sequence>
<dbReference type="PANTHER" id="PTHR10381:SF11">
    <property type="entry name" value="ATP-DEPENDENT CLP PROTEASE PROTEOLYTIC SUBUNIT, MITOCHONDRIAL"/>
    <property type="match status" value="1"/>
</dbReference>
<accession>A0A1G2R2C6</accession>
<name>A0A1G2R2C6_9BACT</name>
<dbReference type="Proteomes" id="UP000179258">
    <property type="component" value="Unassembled WGS sequence"/>
</dbReference>
<evidence type="ECO:0000313" key="3">
    <source>
        <dbReference type="EMBL" id="OHA66990.1"/>
    </source>
</evidence>
<comment type="caution">
    <text evidence="3">The sequence shown here is derived from an EMBL/GenBank/DDBJ whole genome shotgun (WGS) entry which is preliminary data.</text>
</comment>
<protein>
    <recommendedName>
        <fullName evidence="2">ATP-dependent Clp protease proteolytic subunit</fullName>
    </recommendedName>
</protein>
<dbReference type="CDD" id="cd07017">
    <property type="entry name" value="S14_ClpP_2"/>
    <property type="match status" value="1"/>
</dbReference>
<dbReference type="GO" id="GO:0051117">
    <property type="term" value="F:ATPase binding"/>
    <property type="evidence" value="ECO:0007669"/>
    <property type="project" value="TreeGrafter"/>
</dbReference>
<dbReference type="GO" id="GO:0009368">
    <property type="term" value="C:endopeptidase Clp complex"/>
    <property type="evidence" value="ECO:0007669"/>
    <property type="project" value="TreeGrafter"/>
</dbReference>
<reference evidence="3 4" key="1">
    <citation type="journal article" date="2016" name="Nat. Commun.">
        <title>Thousands of microbial genomes shed light on interconnected biogeochemical processes in an aquifer system.</title>
        <authorList>
            <person name="Anantharaman K."/>
            <person name="Brown C.T."/>
            <person name="Hug L.A."/>
            <person name="Sharon I."/>
            <person name="Castelle C.J."/>
            <person name="Probst A.J."/>
            <person name="Thomas B.C."/>
            <person name="Singh A."/>
            <person name="Wilkins M.J."/>
            <person name="Karaoz U."/>
            <person name="Brodie E.L."/>
            <person name="Williams K.H."/>
            <person name="Hubbard S.S."/>
            <person name="Banfield J.F."/>
        </authorList>
    </citation>
    <scope>NUCLEOTIDE SEQUENCE [LARGE SCALE GENOMIC DNA]</scope>
</reference>
<dbReference type="InterPro" id="IPR023562">
    <property type="entry name" value="ClpP/TepA"/>
</dbReference>
<dbReference type="GO" id="GO:0006515">
    <property type="term" value="P:protein quality control for misfolded or incompletely synthesized proteins"/>
    <property type="evidence" value="ECO:0007669"/>
    <property type="project" value="TreeGrafter"/>
</dbReference>
<dbReference type="Gene3D" id="3.90.226.10">
    <property type="entry name" value="2-enoyl-CoA Hydratase, Chain A, domain 1"/>
    <property type="match status" value="1"/>
</dbReference>